<protein>
    <recommendedName>
        <fullName evidence="3">DNA-directed DNA polymerase family A palm domain-containing protein</fullName>
    </recommendedName>
</protein>
<dbReference type="InterPro" id="IPR002298">
    <property type="entry name" value="DNA_polymerase_A"/>
</dbReference>
<reference evidence="4" key="1">
    <citation type="submission" date="2023-03" db="EMBL/GenBank/DDBJ databases">
        <title>Chromosome-level genomes of two armyworms, Mythimna separata and Mythimna loreyi, provide insights into the biosynthesis and reception of sex pheromones.</title>
        <authorList>
            <person name="Zhao H."/>
        </authorList>
    </citation>
    <scope>NUCLEOTIDE SEQUENCE</scope>
    <source>
        <strain evidence="4">BeijingLab</strain>
        <tissue evidence="4">Pupa</tissue>
    </source>
</reference>
<evidence type="ECO:0000256" key="2">
    <source>
        <dbReference type="SAM" id="MobiDB-lite"/>
    </source>
</evidence>
<feature type="domain" description="DNA-directed DNA polymerase family A palm" evidence="3">
    <location>
        <begin position="189"/>
        <end position="369"/>
    </location>
</feature>
<feature type="region of interest" description="Disordered" evidence="2">
    <location>
        <begin position="306"/>
        <end position="341"/>
    </location>
</feature>
<evidence type="ECO:0000259" key="3">
    <source>
        <dbReference type="SMART" id="SM00482"/>
    </source>
</evidence>
<keyword evidence="5" id="KW-1185">Reference proteome</keyword>
<gene>
    <name evidence="4" type="ORF">PYW07_017474</name>
</gene>
<proteinExistence type="predicted"/>
<dbReference type="Proteomes" id="UP001231518">
    <property type="component" value="Chromosome 9"/>
</dbReference>
<dbReference type="GO" id="GO:0006261">
    <property type="term" value="P:DNA-templated DNA replication"/>
    <property type="evidence" value="ECO:0007669"/>
    <property type="project" value="InterPro"/>
</dbReference>
<dbReference type="AlphaFoldDB" id="A0AAD7YVI6"/>
<dbReference type="InterPro" id="IPR043502">
    <property type="entry name" value="DNA/RNA_pol_sf"/>
</dbReference>
<dbReference type="PANTHER" id="PTHR10133:SF27">
    <property type="entry name" value="DNA POLYMERASE NU"/>
    <property type="match status" value="1"/>
</dbReference>
<dbReference type="GO" id="GO:0003677">
    <property type="term" value="F:DNA binding"/>
    <property type="evidence" value="ECO:0007669"/>
    <property type="project" value="InterPro"/>
</dbReference>
<accession>A0AAD7YVI6</accession>
<dbReference type="Gene3D" id="1.10.150.20">
    <property type="entry name" value="5' to 3' exonuclease, C-terminal subdomain"/>
    <property type="match status" value="1"/>
</dbReference>
<name>A0AAD7YVI6_MYTSE</name>
<dbReference type="EMBL" id="JARGEI010000006">
    <property type="protein sequence ID" value="KAJ8730436.1"/>
    <property type="molecule type" value="Genomic_DNA"/>
</dbReference>
<sequence>MLEEDSLWKVFVEIEMKLLPIIADMERRGVCIDLAKLNAMEEVLLTRMKLVEQQCYQAAGKTFQINSAMQVRAILYDELQLDTKCNIKIRETICKGAKSTSESMLRSLVSEHPLPRLILEYRHLHKAHATFLTGIAQHVKDGVVRPTWVQTAAATGRIASNNPNLQAIPKAPFSLVMFPDAADDADQSQLKFRSVYVARGGCVLLAADFQHVECRVFAHAAQDRALLAALATADDLFQVLAAQWLKKPEAEIVSEERERTKRLVYASLYGAGTRKLMEILGVSYQEALQVAASFNSEFCALHTSADSTGAQAPGDPRRELPGGAAGGRQLQQRRCRWPPTSTVSSVHCTLAQTAPVHKLMEILGVSYQEALQVAASFNSEFCALHTSADSTGAQAPGDPRRELPGGAAGGRQLQQ</sequence>
<evidence type="ECO:0000313" key="4">
    <source>
        <dbReference type="EMBL" id="KAJ8730436.1"/>
    </source>
</evidence>
<dbReference type="SMART" id="SM00482">
    <property type="entry name" value="POLAc"/>
    <property type="match status" value="1"/>
</dbReference>
<dbReference type="PRINTS" id="PR00868">
    <property type="entry name" value="DNAPOLI"/>
</dbReference>
<feature type="region of interest" description="Disordered" evidence="2">
    <location>
        <begin position="389"/>
        <end position="415"/>
    </location>
</feature>
<keyword evidence="1" id="KW-0235">DNA replication</keyword>
<comment type="caution">
    <text evidence="4">The sequence shown here is derived from an EMBL/GenBank/DDBJ whole genome shotgun (WGS) entry which is preliminary data.</text>
</comment>
<dbReference type="InterPro" id="IPR001098">
    <property type="entry name" value="DNA-dir_DNA_pol_A_palm_dom"/>
</dbReference>
<dbReference type="Pfam" id="PF00476">
    <property type="entry name" value="DNA_pol_A"/>
    <property type="match status" value="1"/>
</dbReference>
<dbReference type="SUPFAM" id="SSF56672">
    <property type="entry name" value="DNA/RNA polymerases"/>
    <property type="match status" value="1"/>
</dbReference>
<dbReference type="GO" id="GO:0003887">
    <property type="term" value="F:DNA-directed DNA polymerase activity"/>
    <property type="evidence" value="ECO:0007669"/>
    <property type="project" value="InterPro"/>
</dbReference>
<dbReference type="Gene3D" id="1.20.1060.10">
    <property type="entry name" value="Taq DNA Polymerase, Chain T, domain 4"/>
    <property type="match status" value="1"/>
</dbReference>
<evidence type="ECO:0000313" key="5">
    <source>
        <dbReference type="Proteomes" id="UP001231518"/>
    </source>
</evidence>
<dbReference type="GO" id="GO:0006302">
    <property type="term" value="P:double-strand break repair"/>
    <property type="evidence" value="ECO:0007669"/>
    <property type="project" value="TreeGrafter"/>
</dbReference>
<evidence type="ECO:0000256" key="1">
    <source>
        <dbReference type="ARBA" id="ARBA00022705"/>
    </source>
</evidence>
<organism evidence="4 5">
    <name type="scientific">Mythimna separata</name>
    <name type="common">Oriental armyworm</name>
    <name type="synonym">Pseudaletia separata</name>
    <dbReference type="NCBI Taxonomy" id="271217"/>
    <lineage>
        <taxon>Eukaryota</taxon>
        <taxon>Metazoa</taxon>
        <taxon>Ecdysozoa</taxon>
        <taxon>Arthropoda</taxon>
        <taxon>Hexapoda</taxon>
        <taxon>Insecta</taxon>
        <taxon>Pterygota</taxon>
        <taxon>Neoptera</taxon>
        <taxon>Endopterygota</taxon>
        <taxon>Lepidoptera</taxon>
        <taxon>Glossata</taxon>
        <taxon>Ditrysia</taxon>
        <taxon>Noctuoidea</taxon>
        <taxon>Noctuidae</taxon>
        <taxon>Noctuinae</taxon>
        <taxon>Hadenini</taxon>
        <taxon>Mythimna</taxon>
    </lineage>
</organism>
<dbReference type="PANTHER" id="PTHR10133">
    <property type="entry name" value="DNA POLYMERASE I"/>
    <property type="match status" value="1"/>
</dbReference>